<accession>A0A9N7YB71</accession>
<feature type="compositionally biased region" description="Basic and acidic residues" evidence="1">
    <location>
        <begin position="26"/>
        <end position="49"/>
    </location>
</feature>
<dbReference type="AlphaFoldDB" id="A0A9N7YB71"/>
<evidence type="ECO:0000313" key="3">
    <source>
        <dbReference type="Proteomes" id="UP001153269"/>
    </source>
</evidence>
<dbReference type="Proteomes" id="UP001153269">
    <property type="component" value="Unassembled WGS sequence"/>
</dbReference>
<name>A0A9N7YB71_PLEPL</name>
<dbReference type="EMBL" id="CADEAL010000380">
    <property type="protein sequence ID" value="CAB1419328.1"/>
    <property type="molecule type" value="Genomic_DNA"/>
</dbReference>
<comment type="caution">
    <text evidence="2">The sequence shown here is derived from an EMBL/GenBank/DDBJ whole genome shotgun (WGS) entry which is preliminary data.</text>
</comment>
<sequence length="215" mass="23222">MRAGTPPSLFSPVVQNNLGLSSSGDVDIREGERAMTGGEDMRHNRRADEEMALPGDNKKWRTPELIKHGAAGYSSLAKTTTVAVLLWLSPPPLPTRLVPLEQVRTQGKPSFKSASRSLLHRLWAAVFGGEGHCQWRRLSSEAALASRSQQQPWCGGEKSFCPPVLASRQVGPLAQRQQCCSVAVVLGPSWRRESGCVSALVGVSPSSRPAVEEVC</sequence>
<proteinExistence type="predicted"/>
<keyword evidence="3" id="KW-1185">Reference proteome</keyword>
<protein>
    <submittedName>
        <fullName evidence="2">Uncharacterized protein</fullName>
    </submittedName>
</protein>
<evidence type="ECO:0000256" key="1">
    <source>
        <dbReference type="SAM" id="MobiDB-lite"/>
    </source>
</evidence>
<feature type="compositionally biased region" description="Polar residues" evidence="1">
    <location>
        <begin position="13"/>
        <end position="24"/>
    </location>
</feature>
<organism evidence="2 3">
    <name type="scientific">Pleuronectes platessa</name>
    <name type="common">European plaice</name>
    <dbReference type="NCBI Taxonomy" id="8262"/>
    <lineage>
        <taxon>Eukaryota</taxon>
        <taxon>Metazoa</taxon>
        <taxon>Chordata</taxon>
        <taxon>Craniata</taxon>
        <taxon>Vertebrata</taxon>
        <taxon>Euteleostomi</taxon>
        <taxon>Actinopterygii</taxon>
        <taxon>Neopterygii</taxon>
        <taxon>Teleostei</taxon>
        <taxon>Neoteleostei</taxon>
        <taxon>Acanthomorphata</taxon>
        <taxon>Carangaria</taxon>
        <taxon>Pleuronectiformes</taxon>
        <taxon>Pleuronectoidei</taxon>
        <taxon>Pleuronectidae</taxon>
        <taxon>Pleuronectes</taxon>
    </lineage>
</organism>
<gene>
    <name evidence="2" type="ORF">PLEPLA_LOCUS7159</name>
</gene>
<evidence type="ECO:0000313" key="2">
    <source>
        <dbReference type="EMBL" id="CAB1419328.1"/>
    </source>
</evidence>
<reference evidence="2" key="1">
    <citation type="submission" date="2020-03" db="EMBL/GenBank/DDBJ databases">
        <authorList>
            <person name="Weist P."/>
        </authorList>
    </citation>
    <scope>NUCLEOTIDE SEQUENCE</scope>
</reference>
<feature type="region of interest" description="Disordered" evidence="1">
    <location>
        <begin position="1"/>
        <end position="56"/>
    </location>
</feature>